<dbReference type="InterPro" id="IPR012495">
    <property type="entry name" value="TadE-like_dom"/>
</dbReference>
<feature type="domain" description="TadE-like" evidence="2">
    <location>
        <begin position="23"/>
        <end position="65"/>
    </location>
</feature>
<protein>
    <submittedName>
        <fullName evidence="3">Flp pilus assembly protein TadG</fullName>
    </submittedName>
</protein>
<dbReference type="Pfam" id="PF07811">
    <property type="entry name" value="TadE"/>
    <property type="match status" value="1"/>
</dbReference>
<keyword evidence="1" id="KW-0472">Membrane</keyword>
<dbReference type="RefSeq" id="WP_183950208.1">
    <property type="nucleotide sequence ID" value="NZ_JACIDH010000001.1"/>
</dbReference>
<dbReference type="EMBL" id="JACIDH010000001">
    <property type="protein sequence ID" value="MBB3877980.1"/>
    <property type="molecule type" value="Genomic_DNA"/>
</dbReference>
<accession>A0A7W6F237</accession>
<keyword evidence="1" id="KW-1133">Transmembrane helix</keyword>
<proteinExistence type="predicted"/>
<evidence type="ECO:0000256" key="1">
    <source>
        <dbReference type="SAM" id="Phobius"/>
    </source>
</evidence>
<dbReference type="AlphaFoldDB" id="A0A7W6F237"/>
<keyword evidence="4" id="KW-1185">Reference proteome</keyword>
<evidence type="ECO:0000313" key="3">
    <source>
        <dbReference type="EMBL" id="MBB3877980.1"/>
    </source>
</evidence>
<reference evidence="3 4" key="1">
    <citation type="submission" date="2020-08" db="EMBL/GenBank/DDBJ databases">
        <title>Genomic Encyclopedia of Type Strains, Phase IV (KMG-IV): sequencing the most valuable type-strain genomes for metagenomic binning, comparative biology and taxonomic classification.</title>
        <authorList>
            <person name="Goeker M."/>
        </authorList>
    </citation>
    <scope>NUCLEOTIDE SEQUENCE [LARGE SCALE GENOMIC DNA]</scope>
    <source>
        <strain evidence="3 4">DSM 19512</strain>
    </source>
</reference>
<keyword evidence="1" id="KW-0812">Transmembrane</keyword>
<feature type="transmembrane region" description="Helical" evidence="1">
    <location>
        <begin position="23"/>
        <end position="52"/>
    </location>
</feature>
<gene>
    <name evidence="3" type="ORF">GGR48_000383</name>
</gene>
<organism evidence="3 4">
    <name type="scientific">Sphingomonas pseudosanguinis</name>
    <dbReference type="NCBI Taxonomy" id="413712"/>
    <lineage>
        <taxon>Bacteria</taxon>
        <taxon>Pseudomonadati</taxon>
        <taxon>Pseudomonadota</taxon>
        <taxon>Alphaproteobacteria</taxon>
        <taxon>Sphingomonadales</taxon>
        <taxon>Sphingomonadaceae</taxon>
        <taxon>Sphingomonas</taxon>
    </lineage>
</organism>
<sequence>MARFLASLRRARRRRPILGDRRGAVIVEFALVAAPLITLIFAMIFASLAYLAQEALESAVEISARSIMTGQSQSSDIQGLSQGMTRAQLAERFRKKGCENLPGFMSCDRLYVEVKAASSGNGLLDSAVQLVIDASGKIGVPLSYDLGSQGAIVMVRFYYRWPMPIAPTANLNSWGSGSAVLVATSVAKTESYN</sequence>
<evidence type="ECO:0000259" key="2">
    <source>
        <dbReference type="Pfam" id="PF07811"/>
    </source>
</evidence>
<name>A0A7W6F237_9SPHN</name>
<dbReference type="Proteomes" id="UP000538670">
    <property type="component" value="Unassembled WGS sequence"/>
</dbReference>
<comment type="caution">
    <text evidence="3">The sequence shown here is derived from an EMBL/GenBank/DDBJ whole genome shotgun (WGS) entry which is preliminary data.</text>
</comment>
<evidence type="ECO:0000313" key="4">
    <source>
        <dbReference type="Proteomes" id="UP000538670"/>
    </source>
</evidence>